<proteinExistence type="predicted"/>
<dbReference type="AlphaFoldDB" id="A0A8H4LXF6"/>
<dbReference type="Proteomes" id="UP000557566">
    <property type="component" value="Unassembled WGS sequence"/>
</dbReference>
<feature type="compositionally biased region" description="Polar residues" evidence="1">
    <location>
        <begin position="447"/>
        <end position="462"/>
    </location>
</feature>
<dbReference type="Pfam" id="PF22766">
    <property type="entry name" value="ZW10_C2"/>
    <property type="match status" value="1"/>
</dbReference>
<dbReference type="GO" id="GO:0007094">
    <property type="term" value="P:mitotic spindle assembly checkpoint signaling"/>
    <property type="evidence" value="ECO:0007669"/>
    <property type="project" value="TreeGrafter"/>
</dbReference>
<name>A0A8H4LXF6_9HYPO</name>
<feature type="region of interest" description="Disordered" evidence="1">
    <location>
        <begin position="447"/>
        <end position="472"/>
    </location>
</feature>
<evidence type="ECO:0000313" key="3">
    <source>
        <dbReference type="EMBL" id="KAF4506747.1"/>
    </source>
</evidence>
<dbReference type="GO" id="GO:0006888">
    <property type="term" value="P:endoplasmic reticulum to Golgi vesicle-mediated transport"/>
    <property type="evidence" value="ECO:0007669"/>
    <property type="project" value="TreeGrafter"/>
</dbReference>
<comment type="caution">
    <text evidence="3">The sequence shown here is derived from an EMBL/GenBank/DDBJ whole genome shotgun (WGS) entry which is preliminary data.</text>
</comment>
<evidence type="ECO:0000259" key="2">
    <source>
        <dbReference type="Pfam" id="PF22766"/>
    </source>
</evidence>
<organism evidence="3 4">
    <name type="scientific">Ophiocordyceps sinensis</name>
    <dbReference type="NCBI Taxonomy" id="72228"/>
    <lineage>
        <taxon>Eukaryota</taxon>
        <taxon>Fungi</taxon>
        <taxon>Dikarya</taxon>
        <taxon>Ascomycota</taxon>
        <taxon>Pezizomycotina</taxon>
        <taxon>Sordariomycetes</taxon>
        <taxon>Hypocreomycetidae</taxon>
        <taxon>Hypocreales</taxon>
        <taxon>Ophiocordycipitaceae</taxon>
        <taxon>Ophiocordyceps</taxon>
    </lineage>
</organism>
<dbReference type="OrthoDB" id="534815at2759"/>
<dbReference type="EMBL" id="JAAVMX010000007">
    <property type="protein sequence ID" value="KAF4506747.1"/>
    <property type="molecule type" value="Genomic_DNA"/>
</dbReference>
<dbReference type="PANTHER" id="PTHR12205">
    <property type="entry name" value="CENTROMERE/KINETOCHORE PROTEIN ZW10"/>
    <property type="match status" value="1"/>
</dbReference>
<dbReference type="PANTHER" id="PTHR12205:SF0">
    <property type="entry name" value="CENTROMERE_KINETOCHORE PROTEIN ZW10 HOMOLOG"/>
    <property type="match status" value="1"/>
</dbReference>
<protein>
    <recommendedName>
        <fullName evidence="2">ZW10 C-terminal helical domain-containing protein</fullName>
    </recommendedName>
</protein>
<dbReference type="InterPro" id="IPR055148">
    <property type="entry name" value="ZW10_C_2"/>
</dbReference>
<reference evidence="3 4" key="1">
    <citation type="journal article" date="2020" name="Genome Biol. Evol.">
        <title>A new high-quality draft genome assembly of the Chinese cordyceps Ophiocordyceps sinensis.</title>
        <authorList>
            <person name="Shu R."/>
            <person name="Zhang J."/>
            <person name="Meng Q."/>
            <person name="Zhang H."/>
            <person name="Zhou G."/>
            <person name="Li M."/>
            <person name="Wu P."/>
            <person name="Zhao Y."/>
            <person name="Chen C."/>
            <person name="Qin Q."/>
        </authorList>
    </citation>
    <scope>NUCLEOTIDE SEQUENCE [LARGE SCALE GENOMIC DNA]</scope>
    <source>
        <strain evidence="3 4">IOZ07</strain>
    </source>
</reference>
<gene>
    <name evidence="3" type="ORF">G6O67_006800</name>
</gene>
<dbReference type="InterPro" id="IPR046362">
    <property type="entry name" value="Zw10/DSL1_C_sf"/>
</dbReference>
<sequence>MATAIDSRRLSDALVSFSLDGQFPDNISELPPVSETDLEPAIGALATTKNELEAQIRAINQETKDDVSSWVRNAKTLQDDIIRSKTIANDIIRQAEAPQVSGEAIQDAEARADFLCREVQYSQQLHGVLQRIQNVTRLLGDVDRARNERRVLDSLRLLEQSWSALDQVGVSKSCRVMRLLDLRSFELKSHVHETLNHIWKSLINVDMDAGKVVIKDALVEDNMSLNDAVVGLKAYKEVDERMEQLWRNLDAAVVSPRMNSSASTVPAVRVEADYLELHGQAENSVDALIPDLEKVFVFLASKLPSDLLRALSSIMVGEVVPRLIQQWLNPAVPPSLTDMTSFQNMIRRANELCATLQNSGYTGLDELIEWASKAHVTWLGKCRETALGTVRTRLTGGIGKSKPVEKVERHMVSLTEGKELATTGAGAAADINDWGEGWGDAWNDGVTSVATGSETRTGNPSDHVQGEDDGADAWGWDEEEAAEKAAAGEEEAADAWGWGDEDGMVEPAVEGKETRDASAQERGQKTRELVLRETYHISSMPEPVLDLIFSIVEDGAALTVEGNEYELVASTAPGLFSLPTFALALFRAISPHYYSLDVGGNMFLYNDAMYMAEKLGEFSSAWKQRHDLTPRALNMLRLDSDIKTLQNFANRSYGNEMNVQKTVLQDLLGGSQSLMQQDDMEAAVESGTARIRTMAATWQSILARSVWSQAIGSLADALATRLIGDVLEMSSIGQEEAYSIAKLIASATELDDLFLPSKMGAAAAPNADEVPTTAQYAPHWLRLKYLGELLQSNLNEVRYLWCDSELSLYFSAQEVVDFIRASFEDNVRTRETIKEIQSKPEPLAGR</sequence>
<dbReference type="GO" id="GO:1990423">
    <property type="term" value="C:RZZ complex"/>
    <property type="evidence" value="ECO:0007669"/>
    <property type="project" value="TreeGrafter"/>
</dbReference>
<keyword evidence="4" id="KW-1185">Reference proteome</keyword>
<feature type="domain" description="ZW10 C-terminal helical" evidence="2">
    <location>
        <begin position="688"/>
        <end position="835"/>
    </location>
</feature>
<evidence type="ECO:0000313" key="4">
    <source>
        <dbReference type="Proteomes" id="UP000557566"/>
    </source>
</evidence>
<accession>A0A8H4LXF6</accession>
<evidence type="ECO:0000256" key="1">
    <source>
        <dbReference type="SAM" id="MobiDB-lite"/>
    </source>
</evidence>
<dbReference type="GO" id="GO:0005737">
    <property type="term" value="C:cytoplasm"/>
    <property type="evidence" value="ECO:0007669"/>
    <property type="project" value="GOC"/>
</dbReference>
<dbReference type="Gene3D" id="1.10.357.150">
    <property type="match status" value="1"/>
</dbReference>